<reference evidence="6" key="1">
    <citation type="submission" date="2019-11" db="EMBL/GenBank/DDBJ databases">
        <authorList>
            <person name="Feng L."/>
        </authorList>
    </citation>
    <scope>NUCLEOTIDE SEQUENCE</scope>
    <source>
        <strain evidence="6">VrattiLFYP33</strain>
    </source>
</reference>
<comment type="similarity">
    <text evidence="2">Belongs to the transposase mutator family.</text>
</comment>
<dbReference type="GO" id="GO:0006313">
    <property type="term" value="P:DNA transposition"/>
    <property type="evidence" value="ECO:0007669"/>
    <property type="project" value="InterPro"/>
</dbReference>
<evidence type="ECO:0000256" key="3">
    <source>
        <dbReference type="ARBA" id="ARBA00022578"/>
    </source>
</evidence>
<evidence type="ECO:0000256" key="1">
    <source>
        <dbReference type="ARBA" id="ARBA00002190"/>
    </source>
</evidence>
<dbReference type="EMBL" id="CACRUX010000003">
    <property type="protein sequence ID" value="VYT68467.1"/>
    <property type="molecule type" value="Genomic_DNA"/>
</dbReference>
<evidence type="ECO:0000313" key="6">
    <source>
        <dbReference type="EMBL" id="VYT68467.1"/>
    </source>
</evidence>
<keyword evidence="5" id="KW-0233">DNA recombination</keyword>
<dbReference type="Pfam" id="PF00872">
    <property type="entry name" value="Transposase_mut"/>
    <property type="match status" value="1"/>
</dbReference>
<dbReference type="AlphaFoldDB" id="A0A6N2YR10"/>
<keyword evidence="3" id="KW-0815">Transposition</keyword>
<dbReference type="InterPro" id="IPR001207">
    <property type="entry name" value="Transposase_mutator"/>
</dbReference>
<evidence type="ECO:0000256" key="2">
    <source>
        <dbReference type="ARBA" id="ARBA00010961"/>
    </source>
</evidence>
<sequence>MINIKQVVCPDCGRKCIKHGILKSGSQRWFCKHCKVAFTNKINTDSHDLKLFLKWLFSKQLQQDMPGGGRTFRRKTAKFWSIWCLPPKIEEVYDVLYFDGIYLTRKLCVLICCSKDHVLGWYVCRYENSRAWQALMDRIAPPRVVISDGGSGFSKALAKRWPTSNHQRCLFHVFAQVRRYTTSAPKTIAGKALYELAKRLFKIQSIDDAYTWIDGLLAWREEFDDFLREMTVDENGNKRATHERLLKAEAGLLRLIRDDTLFTYLTFVDITVPTTNNRLEGGVNAQLRGMLRDHRGLSLERRLKAVYWWCYEHSPRPLPVAEILKCMPTDKTIAATYRRIMRNNRVDNILPQWGDAIVWNEFHLSTEFPIYWD</sequence>
<evidence type="ECO:0000256" key="5">
    <source>
        <dbReference type="ARBA" id="ARBA00023172"/>
    </source>
</evidence>
<keyword evidence="4" id="KW-0238">DNA-binding</keyword>
<comment type="function">
    <text evidence="1">Required for the transposition of the insertion element.</text>
</comment>
<gene>
    <name evidence="6" type="ORF">VRLFYP33_02439</name>
</gene>
<accession>A0A6N2YR10</accession>
<protein>
    <submittedName>
        <fullName evidence="6">MULE transposase domain protein</fullName>
    </submittedName>
</protein>
<dbReference type="InterPro" id="IPR048004">
    <property type="entry name" value="IS1249_transpos"/>
</dbReference>
<dbReference type="GO" id="GO:0004803">
    <property type="term" value="F:transposase activity"/>
    <property type="evidence" value="ECO:0007669"/>
    <property type="project" value="InterPro"/>
</dbReference>
<dbReference type="NCBIfam" id="NF033544">
    <property type="entry name" value="transpos_IS1249"/>
    <property type="match status" value="1"/>
</dbReference>
<name>A0A6N2YR10_9FIRM</name>
<dbReference type="GO" id="GO:0003677">
    <property type="term" value="F:DNA binding"/>
    <property type="evidence" value="ECO:0007669"/>
    <property type="project" value="UniProtKB-KW"/>
</dbReference>
<organism evidence="6">
    <name type="scientific">Veillonella ratti</name>
    <dbReference type="NCBI Taxonomy" id="103892"/>
    <lineage>
        <taxon>Bacteria</taxon>
        <taxon>Bacillati</taxon>
        <taxon>Bacillota</taxon>
        <taxon>Negativicutes</taxon>
        <taxon>Veillonellales</taxon>
        <taxon>Veillonellaceae</taxon>
        <taxon>Veillonella</taxon>
    </lineage>
</organism>
<proteinExistence type="inferred from homology"/>
<evidence type="ECO:0000256" key="4">
    <source>
        <dbReference type="ARBA" id="ARBA00023125"/>
    </source>
</evidence>